<dbReference type="AlphaFoldDB" id="A0A918PP78"/>
<accession>A0A918PP78</accession>
<protein>
    <submittedName>
        <fullName evidence="2">Uncharacterized protein</fullName>
    </submittedName>
</protein>
<evidence type="ECO:0000313" key="3">
    <source>
        <dbReference type="Proteomes" id="UP000630936"/>
    </source>
</evidence>
<keyword evidence="3" id="KW-1185">Reference proteome</keyword>
<feature type="compositionally biased region" description="Gly residues" evidence="1">
    <location>
        <begin position="1"/>
        <end position="12"/>
    </location>
</feature>
<organism evidence="2 3">
    <name type="scientific">Streptomyces inusitatus</name>
    <dbReference type="NCBI Taxonomy" id="68221"/>
    <lineage>
        <taxon>Bacteria</taxon>
        <taxon>Bacillati</taxon>
        <taxon>Actinomycetota</taxon>
        <taxon>Actinomycetes</taxon>
        <taxon>Kitasatosporales</taxon>
        <taxon>Streptomycetaceae</taxon>
        <taxon>Streptomyces</taxon>
    </lineage>
</organism>
<sequence>MGCAGGAPGWGPGRATAVPGPGTPARPMLCARAGHGGAGPMGGRSGPGAAGGNENFFISGGMRPIESNRTGLFVRRGSTGRKEEFQMGREFGPCLFMGNFVVW</sequence>
<comment type="caution">
    <text evidence="2">The sequence shown here is derived from an EMBL/GenBank/DDBJ whole genome shotgun (WGS) entry which is preliminary data.</text>
</comment>
<feature type="region of interest" description="Disordered" evidence="1">
    <location>
        <begin position="1"/>
        <end position="55"/>
    </location>
</feature>
<dbReference type="Proteomes" id="UP000630936">
    <property type="component" value="Unassembled WGS sequence"/>
</dbReference>
<proteinExistence type="predicted"/>
<reference evidence="2" key="2">
    <citation type="submission" date="2020-09" db="EMBL/GenBank/DDBJ databases">
        <authorList>
            <person name="Sun Q."/>
            <person name="Ohkuma M."/>
        </authorList>
    </citation>
    <scope>NUCLEOTIDE SEQUENCE</scope>
    <source>
        <strain evidence="2">JCM 4988</strain>
    </source>
</reference>
<name>A0A918PP78_9ACTN</name>
<feature type="compositionally biased region" description="Gly residues" evidence="1">
    <location>
        <begin position="34"/>
        <end position="51"/>
    </location>
</feature>
<dbReference type="EMBL" id="BMWG01000002">
    <property type="protein sequence ID" value="GGZ18167.1"/>
    <property type="molecule type" value="Genomic_DNA"/>
</dbReference>
<evidence type="ECO:0000313" key="2">
    <source>
        <dbReference type="EMBL" id="GGZ18167.1"/>
    </source>
</evidence>
<reference evidence="2" key="1">
    <citation type="journal article" date="2014" name="Int. J. Syst. Evol. Microbiol.">
        <title>Complete genome sequence of Corynebacterium casei LMG S-19264T (=DSM 44701T), isolated from a smear-ripened cheese.</title>
        <authorList>
            <consortium name="US DOE Joint Genome Institute (JGI-PGF)"/>
            <person name="Walter F."/>
            <person name="Albersmeier A."/>
            <person name="Kalinowski J."/>
            <person name="Ruckert C."/>
        </authorList>
    </citation>
    <scope>NUCLEOTIDE SEQUENCE</scope>
    <source>
        <strain evidence="2">JCM 4988</strain>
    </source>
</reference>
<evidence type="ECO:0000256" key="1">
    <source>
        <dbReference type="SAM" id="MobiDB-lite"/>
    </source>
</evidence>
<gene>
    <name evidence="2" type="ORF">GCM10010387_08260</name>
</gene>